<evidence type="ECO:0000313" key="1">
    <source>
        <dbReference type="EMBL" id="KJE91505.1"/>
    </source>
</evidence>
<dbReference type="AlphaFoldDB" id="A0A0D2WLM7"/>
<protein>
    <submittedName>
        <fullName evidence="1">Uncharacterized protein</fullName>
    </submittedName>
</protein>
<name>A0A0D2WLM7_CAPO3</name>
<reference evidence="2" key="1">
    <citation type="submission" date="2011-02" db="EMBL/GenBank/DDBJ databases">
        <title>The Genome Sequence of Capsaspora owczarzaki ATCC 30864.</title>
        <authorList>
            <person name="Russ C."/>
            <person name="Cuomo C."/>
            <person name="Burger G."/>
            <person name="Gray M.W."/>
            <person name="Holland P.W.H."/>
            <person name="King N."/>
            <person name="Lang F.B.F."/>
            <person name="Roger A.J."/>
            <person name="Ruiz-Trillo I."/>
            <person name="Young S.K."/>
            <person name="Zeng Q."/>
            <person name="Gargeya S."/>
            <person name="Alvarado L."/>
            <person name="Berlin A."/>
            <person name="Chapman S.B."/>
            <person name="Chen Z."/>
            <person name="Freedman E."/>
            <person name="Gellesch M."/>
            <person name="Goldberg J."/>
            <person name="Griggs A."/>
            <person name="Gujja S."/>
            <person name="Heilman E."/>
            <person name="Heiman D."/>
            <person name="Howarth C."/>
            <person name="Mehta T."/>
            <person name="Neiman D."/>
            <person name="Pearson M."/>
            <person name="Roberts A."/>
            <person name="Saif S."/>
            <person name="Shea T."/>
            <person name="Shenoy N."/>
            <person name="Sisk P."/>
            <person name="Stolte C."/>
            <person name="Sykes S."/>
            <person name="White J."/>
            <person name="Yandava C."/>
            <person name="Haas B."/>
            <person name="Nusbaum C."/>
            <person name="Birren B."/>
        </authorList>
    </citation>
    <scope>NUCLEOTIDE SEQUENCE</scope>
    <source>
        <strain evidence="2">ATCC 30864</strain>
    </source>
</reference>
<dbReference type="Proteomes" id="UP000008743">
    <property type="component" value="Unassembled WGS sequence"/>
</dbReference>
<dbReference type="InParanoid" id="A0A0D2WLM7"/>
<keyword evidence="2" id="KW-1185">Reference proteome</keyword>
<gene>
    <name evidence="1" type="ORF">CAOG_002634</name>
</gene>
<accession>A0A0D2WLM7</accession>
<evidence type="ECO:0000313" key="2">
    <source>
        <dbReference type="Proteomes" id="UP000008743"/>
    </source>
</evidence>
<proteinExistence type="predicted"/>
<dbReference type="EMBL" id="KE346362">
    <property type="protein sequence ID" value="KJE91505.1"/>
    <property type="molecule type" value="Genomic_DNA"/>
</dbReference>
<sequence length="127" mass="14360">MRPVFQVLGAVPPSDPIVTAEETRLLRLNDTVYNVKFLLVGHSMTRDGRLIEEDVRLQQEIQSVIMNLVSQNGRGGSVRTDSFVVMPVRKEWPASKSVNVKSRDGKLLRAHPWSYSLFFELIDPAPL</sequence>
<dbReference type="RefSeq" id="XP_004349384.1">
    <property type="nucleotide sequence ID" value="XM_004349334.2"/>
</dbReference>
<organism evidence="1 2">
    <name type="scientific">Capsaspora owczarzaki (strain ATCC 30864)</name>
    <dbReference type="NCBI Taxonomy" id="595528"/>
    <lineage>
        <taxon>Eukaryota</taxon>
        <taxon>Filasterea</taxon>
        <taxon>Capsaspora</taxon>
    </lineage>
</organism>